<feature type="domain" description="DUF5110" evidence="5">
    <location>
        <begin position="733"/>
        <end position="795"/>
    </location>
</feature>
<dbReference type="InterPro" id="IPR011013">
    <property type="entry name" value="Gal_mutarotase_sf_dom"/>
</dbReference>
<dbReference type="PANTHER" id="PTHR22762">
    <property type="entry name" value="ALPHA-GLUCOSIDASE"/>
    <property type="match status" value="1"/>
</dbReference>
<protein>
    <submittedName>
        <fullName evidence="7">Alpha-glucosidase</fullName>
    </submittedName>
</protein>
<dbReference type="GO" id="GO:0005975">
    <property type="term" value="P:carbohydrate metabolic process"/>
    <property type="evidence" value="ECO:0007669"/>
    <property type="project" value="InterPro"/>
</dbReference>
<comment type="similarity">
    <text evidence="1 2">Belongs to the glycosyl hydrolase 31 family.</text>
</comment>
<reference evidence="7 8" key="1">
    <citation type="submission" date="2015-03" db="EMBL/GenBank/DDBJ databases">
        <title>Genome assembly of Sandaracinus amylolyticus DSM 53668.</title>
        <authorList>
            <person name="Sharma G."/>
            <person name="Subramanian S."/>
        </authorList>
    </citation>
    <scope>NUCLEOTIDE SEQUENCE [LARGE SCALE GENOMIC DNA]</scope>
    <source>
        <strain evidence="7 8">DSM 53668</strain>
    </source>
</reference>
<dbReference type="SUPFAM" id="SSF51011">
    <property type="entry name" value="Glycosyl hydrolase domain"/>
    <property type="match status" value="1"/>
</dbReference>
<sequence>MRWIVGALLVLAGCASEQPSSSHDAGVDVGPARVDGGVDAAPVDGPCAMSGRVPSWIETTDRAHHVIARGAIRDVHLWAFDDGLLRVRYVPASTAPIERSFALVTPANEMAPAAITIDATDDGAFATICSDTFVATIEREGMRVVVRDRAGTVLLEDAPDVAPSAREVVRISPRDELFTGLGERTGPFDRRGRRAIVWTTDAYDPAHGGFAPDADPLYLAIPFFVAVRGAAASEAVAYGLFTDVAYRQEYDLAASDPDRYGIRSAGPELDQWLIAGPHPRDVLRRYSSLTGRTPRPPRWSLGFHQSRWGYHDVARMDRLASDFRANDVPADALWLDIQHMDAFRTFTFDPLRFGDPEGLASRLDARGFSLIVIADPGLKVDPGWSVHDRVVAGGLYLRNPDGTPHVASTWASDSLFLDFTMPAARALWSEEITRLARRGIDGIWLDVNEPTTFPESGGENTVPNDLPIHGDGIATTMAEGHNVYALLQARATREGLREAHPDRRPFILCRAGFAGIQREAAVWTGDAPSTWWSLEQVLPMLLGTSMSGVPFVGSDVGGYSGHATPELFARWMALGSISPFFRAHQTNGPPDAEPWSFGSEVLDISRARIRARYALTPYLVSLFDEHERTGAPVLRPMMYEHFEDRALRDVGDQAMLGPFLLVAPITREGATTREVRLPSGRWYEVDSGAIVEGPRTIEVGATLAALPTFVREGAILPRVSGDVASTRELGGTLFLDVYPSARESTFTLVEDAGDGYGATSRTTLTLGRHEAGARLVIGAREGDFDPGARTIELRVWRVDGVVRGVRVGGVEQAFVHDENERTLIVRMADPGAAGATIELDYDVTIIEPSPPLDVVLEVEVPESTPVGSVVHVASSANGWTHAPLEVVHPGLARGTLRVGRGEWFEYKYTRGTWDTVEKWPGCVEATNRYGLGRAGVRRDRVFEWRDVCE</sequence>
<keyword evidence="2" id="KW-0326">Glycosidase</keyword>
<dbReference type="SUPFAM" id="SSF74650">
    <property type="entry name" value="Galactose mutarotase-like"/>
    <property type="match status" value="1"/>
</dbReference>
<dbReference type="STRING" id="927083.DB32_007910"/>
<organism evidence="7 8">
    <name type="scientific">Sandaracinus amylolyticus</name>
    <dbReference type="NCBI Taxonomy" id="927083"/>
    <lineage>
        <taxon>Bacteria</taxon>
        <taxon>Pseudomonadati</taxon>
        <taxon>Myxococcota</taxon>
        <taxon>Polyangia</taxon>
        <taxon>Polyangiales</taxon>
        <taxon>Sandaracinaceae</taxon>
        <taxon>Sandaracinus</taxon>
    </lineage>
</organism>
<evidence type="ECO:0000259" key="4">
    <source>
        <dbReference type="Pfam" id="PF13802"/>
    </source>
</evidence>
<evidence type="ECO:0000259" key="3">
    <source>
        <dbReference type="Pfam" id="PF01055"/>
    </source>
</evidence>
<dbReference type="SUPFAM" id="SSF51445">
    <property type="entry name" value="(Trans)glycosidases"/>
    <property type="match status" value="1"/>
</dbReference>
<dbReference type="CDD" id="cd14752">
    <property type="entry name" value="GH31_N"/>
    <property type="match status" value="1"/>
</dbReference>
<evidence type="ECO:0000313" key="7">
    <source>
        <dbReference type="EMBL" id="AKF10761.1"/>
    </source>
</evidence>
<keyword evidence="2" id="KW-0378">Hydrolase</keyword>
<dbReference type="InterPro" id="IPR013780">
    <property type="entry name" value="Glyco_hydro_b"/>
</dbReference>
<dbReference type="OrthoDB" id="176168at2"/>
<dbReference type="Pfam" id="PF17137">
    <property type="entry name" value="DUF5110"/>
    <property type="match status" value="1"/>
</dbReference>
<keyword evidence="8" id="KW-1185">Reference proteome</keyword>
<accession>A0A0F6W9E7</accession>
<dbReference type="GO" id="GO:0004553">
    <property type="term" value="F:hydrolase activity, hydrolyzing O-glycosyl compounds"/>
    <property type="evidence" value="ECO:0007669"/>
    <property type="project" value="InterPro"/>
</dbReference>
<dbReference type="Proteomes" id="UP000034883">
    <property type="component" value="Chromosome"/>
</dbReference>
<evidence type="ECO:0000259" key="5">
    <source>
        <dbReference type="Pfam" id="PF17137"/>
    </source>
</evidence>
<evidence type="ECO:0000256" key="2">
    <source>
        <dbReference type="RuleBase" id="RU361185"/>
    </source>
</evidence>
<dbReference type="RefSeq" id="WP_053237701.1">
    <property type="nucleotide sequence ID" value="NZ_CP011125.1"/>
</dbReference>
<dbReference type="Pfam" id="PF01055">
    <property type="entry name" value="Glyco_hydro_31_2nd"/>
    <property type="match status" value="1"/>
</dbReference>
<gene>
    <name evidence="7" type="ORF">DB32_007910</name>
</gene>
<proteinExistence type="inferred from homology"/>
<evidence type="ECO:0000259" key="6">
    <source>
        <dbReference type="Pfam" id="PF21365"/>
    </source>
</evidence>
<feature type="domain" description="Glycosyl hydrolase family 31 C-terminal" evidence="6">
    <location>
        <begin position="630"/>
        <end position="716"/>
    </location>
</feature>
<dbReference type="Gene3D" id="3.20.20.80">
    <property type="entry name" value="Glycosidases"/>
    <property type="match status" value="1"/>
</dbReference>
<dbReference type="InterPro" id="IPR033403">
    <property type="entry name" value="DUF5110"/>
</dbReference>
<dbReference type="Pfam" id="PF21365">
    <property type="entry name" value="Glyco_hydro_31_3rd"/>
    <property type="match status" value="1"/>
</dbReference>
<feature type="domain" description="Glycoside hydrolase family 31 TIM barrel" evidence="3">
    <location>
        <begin position="294"/>
        <end position="621"/>
    </location>
</feature>
<dbReference type="EMBL" id="CP011125">
    <property type="protein sequence ID" value="AKF10761.1"/>
    <property type="molecule type" value="Genomic_DNA"/>
</dbReference>
<dbReference type="InterPro" id="IPR017853">
    <property type="entry name" value="GH"/>
</dbReference>
<dbReference type="KEGG" id="samy:DB32_007910"/>
<dbReference type="Pfam" id="PF13802">
    <property type="entry name" value="Gal_mutarotas_2"/>
    <property type="match status" value="1"/>
</dbReference>
<dbReference type="PANTHER" id="PTHR22762:SF120">
    <property type="entry name" value="HETEROGLYCAN GLUCOSIDASE 1"/>
    <property type="match status" value="1"/>
</dbReference>
<dbReference type="GO" id="GO:0030246">
    <property type="term" value="F:carbohydrate binding"/>
    <property type="evidence" value="ECO:0007669"/>
    <property type="project" value="InterPro"/>
</dbReference>
<dbReference type="InterPro" id="IPR025887">
    <property type="entry name" value="Glyco_hydro_31_N_dom"/>
</dbReference>
<dbReference type="Gene3D" id="2.60.40.1760">
    <property type="entry name" value="glycosyl hydrolase (family 31)"/>
    <property type="match status" value="1"/>
</dbReference>
<evidence type="ECO:0000256" key="1">
    <source>
        <dbReference type="ARBA" id="ARBA00007806"/>
    </source>
</evidence>
<dbReference type="AlphaFoldDB" id="A0A0F6W9E7"/>
<dbReference type="InterPro" id="IPR000322">
    <property type="entry name" value="Glyco_hydro_31_TIM"/>
</dbReference>
<dbReference type="InterPro" id="IPR048395">
    <property type="entry name" value="Glyco_hydro_31_C"/>
</dbReference>
<name>A0A0F6W9E7_9BACT</name>
<dbReference type="Gene3D" id="2.60.40.1180">
    <property type="entry name" value="Golgi alpha-mannosidase II"/>
    <property type="match status" value="2"/>
</dbReference>
<evidence type="ECO:0000313" key="8">
    <source>
        <dbReference type="Proteomes" id="UP000034883"/>
    </source>
</evidence>
<feature type="domain" description="Glycoside hydrolase family 31 N-terminal" evidence="4">
    <location>
        <begin position="75"/>
        <end position="251"/>
    </location>
</feature>